<dbReference type="PROSITE" id="PS50109">
    <property type="entry name" value="HIS_KIN"/>
    <property type="match status" value="1"/>
</dbReference>
<evidence type="ECO:0000256" key="8">
    <source>
        <dbReference type="ARBA" id="ARBA00022989"/>
    </source>
</evidence>
<dbReference type="GO" id="GO:0000160">
    <property type="term" value="P:phosphorelay signal transduction system"/>
    <property type="evidence" value="ECO:0007669"/>
    <property type="project" value="UniProtKB-KW"/>
</dbReference>
<evidence type="ECO:0000256" key="1">
    <source>
        <dbReference type="ARBA" id="ARBA00000085"/>
    </source>
</evidence>
<dbReference type="AlphaFoldDB" id="A0A366E8N2"/>
<dbReference type="Proteomes" id="UP000252893">
    <property type="component" value="Unassembled WGS sequence"/>
</dbReference>
<dbReference type="InterPro" id="IPR004358">
    <property type="entry name" value="Sig_transdc_His_kin-like_C"/>
</dbReference>
<evidence type="ECO:0000256" key="9">
    <source>
        <dbReference type="ARBA" id="ARBA00023012"/>
    </source>
</evidence>
<dbReference type="PROSITE" id="PS50885">
    <property type="entry name" value="HAMP"/>
    <property type="match status" value="1"/>
</dbReference>
<dbReference type="InterPro" id="IPR036890">
    <property type="entry name" value="HATPase_C_sf"/>
</dbReference>
<keyword evidence="7 14" id="KW-0418">Kinase</keyword>
<keyword evidence="9" id="KW-0902">Two-component regulatory system</keyword>
<dbReference type="Gene3D" id="1.10.287.130">
    <property type="match status" value="1"/>
</dbReference>
<evidence type="ECO:0000256" key="2">
    <source>
        <dbReference type="ARBA" id="ARBA00004370"/>
    </source>
</evidence>
<dbReference type="InterPro" id="IPR003594">
    <property type="entry name" value="HATPase_dom"/>
</dbReference>
<dbReference type="SUPFAM" id="SSF55874">
    <property type="entry name" value="ATPase domain of HSP90 chaperone/DNA topoisomerase II/histidine kinase"/>
    <property type="match status" value="1"/>
</dbReference>
<comment type="caution">
    <text evidence="14">The sequence shown here is derived from an EMBL/GenBank/DDBJ whole genome shotgun (WGS) entry which is preliminary data.</text>
</comment>
<dbReference type="SMART" id="SM00387">
    <property type="entry name" value="HATPase_c"/>
    <property type="match status" value="1"/>
</dbReference>
<reference evidence="14 15" key="1">
    <citation type="submission" date="2018-06" db="EMBL/GenBank/DDBJ databases">
        <title>Genomic Encyclopedia of Type Strains, Phase IV (KMG-IV): sequencing the most valuable type-strain genomes for metagenomic binning, comparative biology and taxonomic classification.</title>
        <authorList>
            <person name="Goeker M."/>
        </authorList>
    </citation>
    <scope>NUCLEOTIDE SEQUENCE [LARGE SCALE GENOMIC DNA]</scope>
    <source>
        <strain evidence="14 15">DSM 25619</strain>
    </source>
</reference>
<comment type="subcellular location">
    <subcellularLocation>
        <location evidence="2">Membrane</location>
    </subcellularLocation>
</comment>
<evidence type="ECO:0000256" key="10">
    <source>
        <dbReference type="ARBA" id="ARBA00023136"/>
    </source>
</evidence>
<dbReference type="EC" id="2.7.13.3" evidence="3"/>
<evidence type="ECO:0000256" key="6">
    <source>
        <dbReference type="ARBA" id="ARBA00022692"/>
    </source>
</evidence>
<feature type="domain" description="HAMP" evidence="13">
    <location>
        <begin position="221"/>
        <end position="272"/>
    </location>
</feature>
<comment type="catalytic activity">
    <reaction evidence="1">
        <text>ATP + protein L-histidine = ADP + protein N-phospho-L-histidine.</text>
        <dbReference type="EC" id="2.7.13.3"/>
    </reaction>
</comment>
<evidence type="ECO:0000313" key="15">
    <source>
        <dbReference type="Proteomes" id="UP000252893"/>
    </source>
</evidence>
<feature type="domain" description="Histidine kinase" evidence="12">
    <location>
        <begin position="280"/>
        <end position="488"/>
    </location>
</feature>
<dbReference type="InterPro" id="IPR005467">
    <property type="entry name" value="His_kinase_dom"/>
</dbReference>
<dbReference type="InterPro" id="IPR003660">
    <property type="entry name" value="HAMP_dom"/>
</dbReference>
<proteinExistence type="predicted"/>
<dbReference type="GO" id="GO:0005886">
    <property type="term" value="C:plasma membrane"/>
    <property type="evidence" value="ECO:0007669"/>
    <property type="project" value="TreeGrafter"/>
</dbReference>
<accession>A0A366E8N2</accession>
<dbReference type="Gene3D" id="3.30.565.10">
    <property type="entry name" value="Histidine kinase-like ATPase, C-terminal domain"/>
    <property type="match status" value="1"/>
</dbReference>
<feature type="transmembrane region" description="Helical" evidence="11">
    <location>
        <begin position="201"/>
        <end position="224"/>
    </location>
</feature>
<keyword evidence="6 11" id="KW-0812">Transmembrane</keyword>
<evidence type="ECO:0000256" key="3">
    <source>
        <dbReference type="ARBA" id="ARBA00012438"/>
    </source>
</evidence>
<dbReference type="EMBL" id="QNRH01000001">
    <property type="protein sequence ID" value="RBO98731.1"/>
    <property type="molecule type" value="Genomic_DNA"/>
</dbReference>
<gene>
    <name evidence="14" type="ORF">DFR47_101331</name>
</gene>
<feature type="transmembrane region" description="Helical" evidence="11">
    <location>
        <begin position="38"/>
        <end position="61"/>
    </location>
</feature>
<protein>
    <recommendedName>
        <fullName evidence="3">histidine kinase</fullName>
        <ecNumber evidence="3">2.7.13.3</ecNumber>
    </recommendedName>
</protein>
<keyword evidence="8 11" id="KW-1133">Transmembrane helix</keyword>
<evidence type="ECO:0000256" key="4">
    <source>
        <dbReference type="ARBA" id="ARBA00022553"/>
    </source>
</evidence>
<dbReference type="InterPro" id="IPR050428">
    <property type="entry name" value="TCS_sensor_his_kinase"/>
</dbReference>
<sequence>MVWAIVFAPIILMAAKIKMQLFSGKVFALGMRSLALRVVTLSTFWVIIALVVVATLIQSLYRDAAERSFQRLLSAHLYSLVGAVGLTPEGALHGRPELGEIRYASAGSGWYWSVDPVSSNVQGHLGSVSLGAKQIPVKSVAEEPFDQAFMRSYVVETNDGEELSVVETEVVLDSSDKIARFRVMGNLNEVKAEISDFRNTLYIYLGLFGLGSILINAAIILFGLRPLDHVRRTLADIREGRSNRVDTDLPLEIAPLAQEMNALIENNHRIIERSRTQVGNLAHSLKTPLSVLMNEGRNIGGRQGQLVSEQSDAMQVQIQHYLQRARVAAQRDSVVFRAPVTPILERMIRVTAKLNPHLKITFSNHLSDAIFAGEKEDLEEIIGNIMENASKWGRSKIHLNLRAVQKQGATEGSNNAFEILIEDDGEGLPAEKMAEALKRGKRIDESKPGTGLGLAIVQDTVREYGGHLGLMQASLGGLAVQITLPAVAS</sequence>
<keyword evidence="5" id="KW-0808">Transferase</keyword>
<evidence type="ECO:0000256" key="5">
    <source>
        <dbReference type="ARBA" id="ARBA00022679"/>
    </source>
</evidence>
<keyword evidence="15" id="KW-1185">Reference proteome</keyword>
<keyword evidence="4" id="KW-0597">Phosphoprotein</keyword>
<evidence type="ECO:0000259" key="13">
    <source>
        <dbReference type="PROSITE" id="PS50885"/>
    </source>
</evidence>
<dbReference type="PANTHER" id="PTHR45436:SF5">
    <property type="entry name" value="SENSOR HISTIDINE KINASE TRCS"/>
    <property type="match status" value="1"/>
</dbReference>
<evidence type="ECO:0000256" key="7">
    <source>
        <dbReference type="ARBA" id="ARBA00022777"/>
    </source>
</evidence>
<evidence type="ECO:0000259" key="12">
    <source>
        <dbReference type="PROSITE" id="PS50109"/>
    </source>
</evidence>
<dbReference type="GO" id="GO:0004673">
    <property type="term" value="F:protein histidine kinase activity"/>
    <property type="evidence" value="ECO:0007669"/>
    <property type="project" value="UniProtKB-EC"/>
</dbReference>
<evidence type="ECO:0000313" key="14">
    <source>
        <dbReference type="EMBL" id="RBO98731.1"/>
    </source>
</evidence>
<dbReference type="PANTHER" id="PTHR45436">
    <property type="entry name" value="SENSOR HISTIDINE KINASE YKOH"/>
    <property type="match status" value="1"/>
</dbReference>
<name>A0A366E8N2_9HYPH</name>
<organism evidence="14 15">
    <name type="scientific">Pseudochrobactrum asaccharolyticum</name>
    <dbReference type="NCBI Taxonomy" id="354351"/>
    <lineage>
        <taxon>Bacteria</taxon>
        <taxon>Pseudomonadati</taxon>
        <taxon>Pseudomonadota</taxon>
        <taxon>Alphaproteobacteria</taxon>
        <taxon>Hyphomicrobiales</taxon>
        <taxon>Brucellaceae</taxon>
        <taxon>Pseudochrobactrum</taxon>
    </lineage>
</organism>
<keyword evidence="10 11" id="KW-0472">Membrane</keyword>
<evidence type="ECO:0000256" key="11">
    <source>
        <dbReference type="SAM" id="Phobius"/>
    </source>
</evidence>
<dbReference type="Pfam" id="PF02518">
    <property type="entry name" value="HATPase_c"/>
    <property type="match status" value="1"/>
</dbReference>
<dbReference type="PRINTS" id="PR00344">
    <property type="entry name" value="BCTRLSENSOR"/>
</dbReference>